<reference evidence="3" key="1">
    <citation type="submission" date="2016-02" db="EMBL/GenBank/DDBJ databases">
        <authorList>
            <person name="Wibberg D."/>
        </authorList>
    </citation>
    <scope>NUCLEOTIDE SEQUENCE [LARGE SCALE GENOMIC DNA]</scope>
</reference>
<sequence length="70" mass="8305">MPTATVYTWIYRGWVTARHDPDGKNWIITADATEIQRLRERRARPPGYHTRARWTEPDEHAEPSQEETQT</sequence>
<evidence type="ECO:0000256" key="1">
    <source>
        <dbReference type="SAM" id="MobiDB-lite"/>
    </source>
</evidence>
<organism evidence="2 3">
    <name type="scientific">Candidatus Protofrankia californiensis</name>
    <dbReference type="NCBI Taxonomy" id="1839754"/>
    <lineage>
        <taxon>Bacteria</taxon>
        <taxon>Bacillati</taxon>
        <taxon>Actinomycetota</taxon>
        <taxon>Actinomycetes</taxon>
        <taxon>Frankiales</taxon>
        <taxon>Frankiaceae</taxon>
        <taxon>Protofrankia</taxon>
    </lineage>
</organism>
<feature type="compositionally biased region" description="Basic and acidic residues" evidence="1">
    <location>
        <begin position="53"/>
        <end position="63"/>
    </location>
</feature>
<evidence type="ECO:0000313" key="3">
    <source>
        <dbReference type="Proteomes" id="UP000199013"/>
    </source>
</evidence>
<proteinExistence type="predicted"/>
<protein>
    <submittedName>
        <fullName evidence="2">Uncharacterized protein</fullName>
    </submittedName>
</protein>
<evidence type="ECO:0000313" key="2">
    <source>
        <dbReference type="EMBL" id="SBW21595.1"/>
    </source>
</evidence>
<feature type="region of interest" description="Disordered" evidence="1">
    <location>
        <begin position="40"/>
        <end position="70"/>
    </location>
</feature>
<dbReference type="AlphaFoldDB" id="A0A1C3NWY0"/>
<name>A0A1C3NWY0_9ACTN</name>
<keyword evidence="3" id="KW-1185">Reference proteome</keyword>
<dbReference type="Proteomes" id="UP000199013">
    <property type="component" value="Unassembled WGS sequence"/>
</dbReference>
<dbReference type="EMBL" id="FLUV01000863">
    <property type="protein sequence ID" value="SBW21595.1"/>
    <property type="molecule type" value="Genomic_DNA"/>
</dbReference>
<gene>
    <name evidence="2" type="ORF">FDG2_2052</name>
</gene>
<accession>A0A1C3NWY0</accession>